<dbReference type="InterPro" id="IPR050524">
    <property type="entry name" value="APC_YAT"/>
</dbReference>
<feature type="transmembrane region" description="Helical" evidence="7">
    <location>
        <begin position="412"/>
        <end position="430"/>
    </location>
</feature>
<dbReference type="PIRSF" id="PIRSF006060">
    <property type="entry name" value="AA_transporter"/>
    <property type="match status" value="1"/>
</dbReference>
<keyword evidence="6 7" id="KW-0472">Membrane</keyword>
<feature type="transmembrane region" description="Helical" evidence="7">
    <location>
        <begin position="516"/>
        <end position="536"/>
    </location>
</feature>
<feature type="transmembrane region" description="Helical" evidence="7">
    <location>
        <begin position="442"/>
        <end position="467"/>
    </location>
</feature>
<dbReference type="NCBIfam" id="TIGR00913">
    <property type="entry name" value="2A0310"/>
    <property type="match status" value="1"/>
</dbReference>
<feature type="transmembrane region" description="Helical" evidence="7">
    <location>
        <begin position="96"/>
        <end position="116"/>
    </location>
</feature>
<name>A0A427XV83_9TREE</name>
<proteinExistence type="predicted"/>
<dbReference type="PANTHER" id="PTHR43341">
    <property type="entry name" value="AMINO ACID PERMEASE"/>
    <property type="match status" value="1"/>
</dbReference>
<gene>
    <name evidence="9" type="ORF">EHS24_007633</name>
</gene>
<feature type="transmembrane region" description="Helical" evidence="7">
    <location>
        <begin position="488"/>
        <end position="510"/>
    </location>
</feature>
<reference evidence="9 10" key="1">
    <citation type="submission" date="2018-11" db="EMBL/GenBank/DDBJ databases">
        <title>Genome sequence of Apiotrichum porosum DSM 27194.</title>
        <authorList>
            <person name="Aliyu H."/>
            <person name="Gorte O."/>
            <person name="Ochsenreither K."/>
        </authorList>
    </citation>
    <scope>NUCLEOTIDE SEQUENCE [LARGE SCALE GENOMIC DNA]</scope>
    <source>
        <strain evidence="9 10">DSM 27194</strain>
    </source>
</reference>
<dbReference type="Pfam" id="PF00324">
    <property type="entry name" value="AA_permease"/>
    <property type="match status" value="1"/>
</dbReference>
<evidence type="ECO:0000256" key="4">
    <source>
        <dbReference type="ARBA" id="ARBA00022970"/>
    </source>
</evidence>
<feature type="transmembrane region" description="Helical" evidence="7">
    <location>
        <begin position="71"/>
        <end position="90"/>
    </location>
</feature>
<evidence type="ECO:0000313" key="9">
    <source>
        <dbReference type="EMBL" id="RSH82641.1"/>
    </source>
</evidence>
<dbReference type="PANTHER" id="PTHR43341:SF4">
    <property type="entry name" value="ARGININE PERMEASE CAN1-RELATED"/>
    <property type="match status" value="1"/>
</dbReference>
<feature type="domain" description="Amino acid permease/ SLC12A" evidence="8">
    <location>
        <begin position="68"/>
        <end position="543"/>
    </location>
</feature>
<dbReference type="InterPro" id="IPR004840">
    <property type="entry name" value="Amino_acid_permease_CS"/>
</dbReference>
<organism evidence="9 10">
    <name type="scientific">Apiotrichum porosum</name>
    <dbReference type="NCBI Taxonomy" id="105984"/>
    <lineage>
        <taxon>Eukaryota</taxon>
        <taxon>Fungi</taxon>
        <taxon>Dikarya</taxon>
        <taxon>Basidiomycota</taxon>
        <taxon>Agaricomycotina</taxon>
        <taxon>Tremellomycetes</taxon>
        <taxon>Trichosporonales</taxon>
        <taxon>Trichosporonaceae</taxon>
        <taxon>Apiotrichum</taxon>
    </lineage>
</organism>
<evidence type="ECO:0000256" key="6">
    <source>
        <dbReference type="ARBA" id="ARBA00023136"/>
    </source>
</evidence>
<feature type="transmembrane region" description="Helical" evidence="7">
    <location>
        <begin position="354"/>
        <end position="374"/>
    </location>
</feature>
<comment type="caution">
    <text evidence="9">The sequence shown here is derived from an EMBL/GenBank/DDBJ whole genome shotgun (WGS) entry which is preliminary data.</text>
</comment>
<dbReference type="Gene3D" id="1.20.1740.10">
    <property type="entry name" value="Amino acid/polyamine transporter I"/>
    <property type="match status" value="1"/>
</dbReference>
<dbReference type="STRING" id="105984.A0A427XV83"/>
<dbReference type="GO" id="GO:0015171">
    <property type="term" value="F:amino acid transmembrane transporter activity"/>
    <property type="evidence" value="ECO:0007669"/>
    <property type="project" value="TreeGrafter"/>
</dbReference>
<dbReference type="InterPro" id="IPR004762">
    <property type="entry name" value="Amino_acid_permease_fungi"/>
</dbReference>
<protein>
    <recommendedName>
        <fullName evidence="8">Amino acid permease/ SLC12A domain-containing protein</fullName>
    </recommendedName>
</protein>
<evidence type="ECO:0000256" key="1">
    <source>
        <dbReference type="ARBA" id="ARBA00004141"/>
    </source>
</evidence>
<dbReference type="Proteomes" id="UP000279236">
    <property type="component" value="Unassembled WGS sequence"/>
</dbReference>
<keyword evidence="3 7" id="KW-0812">Transmembrane</keyword>
<evidence type="ECO:0000259" key="8">
    <source>
        <dbReference type="Pfam" id="PF00324"/>
    </source>
</evidence>
<evidence type="ECO:0000256" key="2">
    <source>
        <dbReference type="ARBA" id="ARBA00022448"/>
    </source>
</evidence>
<dbReference type="OrthoDB" id="10062876at2759"/>
<evidence type="ECO:0000256" key="7">
    <source>
        <dbReference type="SAM" id="Phobius"/>
    </source>
</evidence>
<dbReference type="EMBL" id="RSCE01000005">
    <property type="protein sequence ID" value="RSH82641.1"/>
    <property type="molecule type" value="Genomic_DNA"/>
</dbReference>
<sequence length="584" mass="64787">MGDDEKTVNDVLPVNTEGITVNSPYGASGSDSDPEKAYKYVDTTNGNLIMNEHGEIEGGVKRTLKERHMSMIAIGGAIGTGLFVGSGTALNTGGPVGVWLAYCLMASMVYSMMVALGEMATLYPVAGGFTHYASRFVDEALGFAVGINYWYSYAVTIPTELVAVAIVISYWDDKTNPAVYITVFFVLIYVVNFFGARAYGETEFWFSSIKVITIVGLIILSLILMCGGGPNHDAIGFRYWRNPGPFNQISVGTVTGPEGVIEGRWGQFLAFWSVFVQAAFSFIGTEILATTLGEAENPRVTVPKAIKRVFWRLVMFYVIGIFFISVLVPYNDDRLLTGTSDASASPFVIAIENAGIKVLPSIVNAVILIAAWSAGNSDLYAASRTLYALAIEGKMPNVFGKDIFRYCTKNGLPLWSVIVTGLFGFLAYLNTGGESASKAFDWLYNLSAITGILTWWAIMVSYLRFYYGLKKQGISRDSHPYKAPFQPWLSWYGLIWFSIITLFCGFQVFLRGNWSVADFIAAYISIAIFIVVWVGWKVWHKTKWIPLEEIDFFTGRRELDLMEAADKEKFKPDTPWKKFCSILF</sequence>
<evidence type="ECO:0000256" key="3">
    <source>
        <dbReference type="ARBA" id="ARBA00022692"/>
    </source>
</evidence>
<feature type="transmembrane region" description="Helical" evidence="7">
    <location>
        <begin position="177"/>
        <end position="199"/>
    </location>
</feature>
<accession>A0A427XV83</accession>
<dbReference type="RefSeq" id="XP_028476873.1">
    <property type="nucleotide sequence ID" value="XM_028622980.1"/>
</dbReference>
<dbReference type="AlphaFoldDB" id="A0A427XV83"/>
<evidence type="ECO:0000313" key="10">
    <source>
        <dbReference type="Proteomes" id="UP000279236"/>
    </source>
</evidence>
<feature type="transmembrane region" description="Helical" evidence="7">
    <location>
        <begin position="211"/>
        <end position="230"/>
    </location>
</feature>
<comment type="subcellular location">
    <subcellularLocation>
        <location evidence="1">Membrane</location>
        <topology evidence="1">Multi-pass membrane protein</topology>
    </subcellularLocation>
</comment>
<dbReference type="InterPro" id="IPR004841">
    <property type="entry name" value="AA-permease/SLC12A_dom"/>
</dbReference>
<dbReference type="PROSITE" id="PS00218">
    <property type="entry name" value="AMINO_ACID_PERMEASE_1"/>
    <property type="match status" value="1"/>
</dbReference>
<feature type="transmembrane region" description="Helical" evidence="7">
    <location>
        <begin position="309"/>
        <end position="330"/>
    </location>
</feature>
<dbReference type="GeneID" id="39592176"/>
<keyword evidence="10" id="KW-1185">Reference proteome</keyword>
<feature type="transmembrane region" description="Helical" evidence="7">
    <location>
        <begin position="150"/>
        <end position="171"/>
    </location>
</feature>
<keyword evidence="4" id="KW-0029">Amino-acid transport</keyword>
<keyword evidence="2" id="KW-0813">Transport</keyword>
<evidence type="ECO:0000256" key="5">
    <source>
        <dbReference type="ARBA" id="ARBA00022989"/>
    </source>
</evidence>
<dbReference type="GO" id="GO:0016020">
    <property type="term" value="C:membrane"/>
    <property type="evidence" value="ECO:0007669"/>
    <property type="project" value="UniProtKB-SubCell"/>
</dbReference>
<keyword evidence="5 7" id="KW-1133">Transmembrane helix</keyword>
<dbReference type="FunFam" id="1.20.1740.10:FF:000006">
    <property type="entry name" value="General amino acid permease"/>
    <property type="match status" value="1"/>
</dbReference>